<feature type="compositionally biased region" description="Low complexity" evidence="1">
    <location>
        <begin position="224"/>
        <end position="242"/>
    </location>
</feature>
<feature type="region of interest" description="Disordered" evidence="1">
    <location>
        <begin position="147"/>
        <end position="197"/>
    </location>
</feature>
<evidence type="ECO:0000313" key="2">
    <source>
        <dbReference type="EMBL" id="EKD00997.1"/>
    </source>
</evidence>
<name>K1VNF0_TRIAC</name>
<organism evidence="2 3">
    <name type="scientific">Trichosporon asahii var. asahii (strain CBS 8904)</name>
    <name type="common">Yeast</name>
    <dbReference type="NCBI Taxonomy" id="1220162"/>
    <lineage>
        <taxon>Eukaryota</taxon>
        <taxon>Fungi</taxon>
        <taxon>Dikarya</taxon>
        <taxon>Basidiomycota</taxon>
        <taxon>Agaricomycotina</taxon>
        <taxon>Tremellomycetes</taxon>
        <taxon>Trichosporonales</taxon>
        <taxon>Trichosporonaceae</taxon>
        <taxon>Trichosporon</taxon>
    </lineage>
</organism>
<evidence type="ECO:0000313" key="3">
    <source>
        <dbReference type="Proteomes" id="UP000006757"/>
    </source>
</evidence>
<dbReference type="EMBL" id="AMBO01000328">
    <property type="protein sequence ID" value="EKD00997.1"/>
    <property type="molecule type" value="Genomic_DNA"/>
</dbReference>
<proteinExistence type="predicted"/>
<comment type="caution">
    <text evidence="2">The sequence shown here is derived from an EMBL/GenBank/DDBJ whole genome shotgun (WGS) entry which is preliminary data.</text>
</comment>
<feature type="compositionally biased region" description="Polar residues" evidence="1">
    <location>
        <begin position="243"/>
        <end position="260"/>
    </location>
</feature>
<dbReference type="AlphaFoldDB" id="K1VNF0"/>
<evidence type="ECO:0000256" key="1">
    <source>
        <dbReference type="SAM" id="MobiDB-lite"/>
    </source>
</evidence>
<dbReference type="Proteomes" id="UP000006757">
    <property type="component" value="Unassembled WGS sequence"/>
</dbReference>
<reference evidence="2 3" key="1">
    <citation type="journal article" date="2012" name="Eukaryot. Cell">
        <title>Genome sequence of the Trichosporon asahii environmental strain CBS 8904.</title>
        <authorList>
            <person name="Yang R.Y."/>
            <person name="Li H.T."/>
            <person name="Zhu H."/>
            <person name="Zhou G.P."/>
            <person name="Wang M."/>
            <person name="Wang L."/>
        </authorList>
    </citation>
    <scope>NUCLEOTIDE SEQUENCE [LARGE SCALE GENOMIC DNA]</scope>
    <source>
        <strain evidence="2 3">CBS 8904</strain>
    </source>
</reference>
<gene>
    <name evidence="2" type="ORF">A1Q2_04684</name>
</gene>
<accession>K1VNF0</accession>
<sequence>MRDEDDKQPTTPTSTGPWIDVARYAGTLLNLLHNASSIPDANPTADASAAPDEDGQKACIGCGKILNHCEECESDADTLVVGEYVTAEDLTEQLEGASLNKGDGEEIKSHGEEIKIGDEEVKADGEEVVAERAAGLTSPVIPAVSADPATVAESPSPASSTGVRTPTIDKSPATESPATDKSTDGHEHTPVFPVRIPPTFVIGADSSSPLRNLPEQIRQFLENSSGSSPGPTPGSPAASDSGNPNSSAPAMPGSNTHPNTPSDEPDSPSDAPPAYPLHTQIFDVDRIRLPPTRTRRRTVRAPARIGEIDVEFQSVITRYPHGGWRRERVIRTRSGEEEPQALDVERLREYVAQEKNPWHDYKRGREE</sequence>
<dbReference type="InParanoid" id="K1VNF0"/>
<dbReference type="HOGENOM" id="CLU_692964_0_0_1"/>
<feature type="region of interest" description="Disordered" evidence="1">
    <location>
        <begin position="221"/>
        <end position="279"/>
    </location>
</feature>
<protein>
    <submittedName>
        <fullName evidence="2">Uncharacterized protein</fullName>
    </submittedName>
</protein>
<keyword evidence="3" id="KW-1185">Reference proteome</keyword>